<dbReference type="GO" id="GO:0016829">
    <property type="term" value="F:lyase activity"/>
    <property type="evidence" value="ECO:0007669"/>
    <property type="project" value="UniProtKB-KW"/>
</dbReference>
<evidence type="ECO:0000313" key="6">
    <source>
        <dbReference type="Proteomes" id="UP001205919"/>
    </source>
</evidence>
<dbReference type="RefSeq" id="WP_008709400.1">
    <property type="nucleotide sequence ID" value="NZ_CABKQM010000003.1"/>
</dbReference>
<keyword evidence="2" id="KW-0808">Transferase</keyword>
<evidence type="ECO:0000256" key="3">
    <source>
        <dbReference type="ARBA" id="ARBA00022695"/>
    </source>
</evidence>
<dbReference type="AlphaFoldDB" id="A0AAW5K3P3"/>
<dbReference type="EC" id="2.7.7.61" evidence="1"/>
<organism evidence="5 6">
    <name type="scientific">Cloacibacillus evryensis</name>
    <dbReference type="NCBI Taxonomy" id="508460"/>
    <lineage>
        <taxon>Bacteria</taxon>
        <taxon>Thermotogati</taxon>
        <taxon>Synergistota</taxon>
        <taxon>Synergistia</taxon>
        <taxon>Synergistales</taxon>
        <taxon>Synergistaceae</taxon>
        <taxon>Cloacibacillus</taxon>
    </lineage>
</organism>
<dbReference type="EMBL" id="JANFYT010000016">
    <property type="protein sequence ID" value="MCQ4814517.1"/>
    <property type="molecule type" value="Genomic_DNA"/>
</dbReference>
<dbReference type="InterPro" id="IPR005551">
    <property type="entry name" value="CitX"/>
</dbReference>
<accession>A0AAW5K3P3</accession>
<evidence type="ECO:0000256" key="4">
    <source>
        <dbReference type="ARBA" id="ARBA00048574"/>
    </source>
</evidence>
<dbReference type="GO" id="GO:0050519">
    <property type="term" value="F:holo-citrate lyase synthase activity"/>
    <property type="evidence" value="ECO:0007669"/>
    <property type="project" value="UniProtKB-EC"/>
</dbReference>
<dbReference type="Proteomes" id="UP001205919">
    <property type="component" value="Unassembled WGS sequence"/>
</dbReference>
<comment type="catalytic activity">
    <reaction evidence="4">
        <text>apo-[citrate lyase ACP] + 2'-(5''-triphospho-alpha-D-ribosyl)-3'-dephospho-CoA = holo-[citrate lyase ACP] + diphosphate</text>
        <dbReference type="Rhea" id="RHEA:16333"/>
        <dbReference type="Rhea" id="RHEA-COMP:10157"/>
        <dbReference type="Rhea" id="RHEA-COMP:10158"/>
        <dbReference type="ChEBI" id="CHEBI:29999"/>
        <dbReference type="ChEBI" id="CHEBI:33019"/>
        <dbReference type="ChEBI" id="CHEBI:61378"/>
        <dbReference type="ChEBI" id="CHEBI:82683"/>
        <dbReference type="EC" id="2.7.7.61"/>
    </reaction>
</comment>
<evidence type="ECO:0000256" key="2">
    <source>
        <dbReference type="ARBA" id="ARBA00022679"/>
    </source>
</evidence>
<name>A0AAW5K3P3_9BACT</name>
<reference evidence="5 6" key="1">
    <citation type="submission" date="2022-06" db="EMBL/GenBank/DDBJ databases">
        <title>Isolation of gut microbiota from human fecal samples.</title>
        <authorList>
            <person name="Pamer E.G."/>
            <person name="Barat B."/>
            <person name="Waligurski E."/>
            <person name="Medina S."/>
            <person name="Paddock L."/>
            <person name="Mostad J."/>
        </authorList>
    </citation>
    <scope>NUCLEOTIDE SEQUENCE [LARGE SCALE GENOMIC DNA]</scope>
    <source>
        <strain evidence="5 6">DFI.9.90</strain>
    </source>
</reference>
<keyword evidence="6" id="KW-1185">Reference proteome</keyword>
<gene>
    <name evidence="5" type="ORF">NE630_08770</name>
</gene>
<protein>
    <recommendedName>
        <fullName evidence="1">citrate lyase holo-[acyl-carrier protein] synthase</fullName>
        <ecNumber evidence="1">2.7.7.61</ecNumber>
    </recommendedName>
</protein>
<dbReference type="GO" id="GO:0051191">
    <property type="term" value="P:prosthetic group biosynthetic process"/>
    <property type="evidence" value="ECO:0007669"/>
    <property type="project" value="InterPro"/>
</dbReference>
<dbReference type="GeneID" id="95757789"/>
<dbReference type="Pfam" id="PF03802">
    <property type="entry name" value="CitX"/>
    <property type="match status" value="1"/>
</dbReference>
<keyword evidence="3" id="KW-0548">Nucleotidyltransferase</keyword>
<proteinExistence type="predicted"/>
<sequence>MTPLEEVLAGRDERAAWQRLWLEATEGSYFICQIGLNIPGYPKRIPRDIEIVRKCRKYLMDHAHAVPSEERYLENGAGVCWQGAFDALKFEAAALKKCAVEAENSMTAGRVLDIDIITREGSLSRTRMGFPERRCLLCGERAKVCARLGTHSQPELREKVIRIINAASLEM</sequence>
<evidence type="ECO:0000313" key="5">
    <source>
        <dbReference type="EMBL" id="MCQ4814517.1"/>
    </source>
</evidence>
<keyword evidence="5" id="KW-0456">Lyase</keyword>
<evidence type="ECO:0000256" key="1">
    <source>
        <dbReference type="ARBA" id="ARBA00012524"/>
    </source>
</evidence>
<comment type="caution">
    <text evidence="5">The sequence shown here is derived from an EMBL/GenBank/DDBJ whole genome shotgun (WGS) entry which is preliminary data.</text>
</comment>